<feature type="compositionally biased region" description="Polar residues" evidence="1">
    <location>
        <begin position="958"/>
        <end position="977"/>
    </location>
</feature>
<dbReference type="EMBL" id="KZ303492">
    <property type="protein sequence ID" value="PIA17855.1"/>
    <property type="molecule type" value="Genomic_DNA"/>
</dbReference>
<evidence type="ECO:0000256" key="1">
    <source>
        <dbReference type="SAM" id="MobiDB-lite"/>
    </source>
</evidence>
<protein>
    <recommendedName>
        <fullName evidence="4">DNA replication regulator Sld3 C-terminal domain-containing protein</fullName>
    </recommendedName>
</protein>
<sequence length="1078" mass="119519">MSTTHAYFLIDTGALDNSSDDAVLRAMTRMLVYMASKDDAFTWNYEIADMQTRHRALTTQGKRRIGERRALDMKSLNELGSTLFKQQQQHKGRRRERAMLTTLRERLMCLEADVEWGDPALMRSPTKRTTTARAWTDPTRLNETMSVRSHLYIFGEPPGTPEQVSEFVHGPGEAGADASLLENLTQMRDGIVGNGIWESYARKRVGVSWIRLTHRQKLSEMNPVDILITAVFSCCFEALGGCIMSIPELDCKRWLPFSTIYAPLDRTRTYPGWSRKFAREISAVVDCFASSSQFMQHSFMHCSTQERKTWSIEMDDAGTPQIRISEATSNTRRLWLSNSRLLRRYNLPEMVALAGEAKQSAMQKHDCVDTTEAVECVRRAPVCRWPQIVPYICAQPVLCHTENGFNLHNYGLVFARRKACSKTSEADEYFEYITIAPASGFGSSSVVAMYYMDAPTYAQISDMLDAYLEAAPVSTVSTAPAFNASWLENWTQGSKQTLVSLPNDCCAIDVGIDVTLIKEFVSEAHKSRLAVGDEQLEAADTIDEKLETSTLADVTGSDTISTLEAWYSKLYLKSIKQAQPPFGHTVVVLGLLLDSSAENSSGPDSTLNRLVCDILHNIAAIEDMFNDDLKLQASSQEKDIPNNDHSAFATMRRLAAVAITDDTTARHRWLVQECQLQILLHLLAIDRLRQRGAEGVIASEPLVESLGDLVDQLCIWASVDDMAFAVSGAVNIAANSAAEEPTCTSDLAASFMCSPAVAQFGERLGDLVEELRVQCGWIPPPVKTGLAQSSNREHNAEGKRRKGTPRKISANSKSEVIVHQGHQRAQTISGRRLARHMDELIGGARGRTRRRESAGVATGTDSGDSTSKRRMSAQLKMPLHLIRQLKKEVVSAARPTGLTRSRTLGGRNGDSSGGNSNTRRIGRNSSSTDTYNFSKDHSTIRSMAPRRQPIPEFGDLRSSPSLSGQVSEMNIVPQTPTTKRKRTEEPFSAFGGGCSNNNTLTHAAAPHSTVRTFIYDSEDSEDMLERSPLFGRVRAPIQQQHLQEHSQQQHSLGTSATTYLQGQQDSHRALKFPDNGKS</sequence>
<feature type="compositionally biased region" description="Polar residues" evidence="1">
    <location>
        <begin position="923"/>
        <end position="933"/>
    </location>
</feature>
<name>A0A2G5BFR2_COERN</name>
<feature type="compositionally biased region" description="Low complexity" evidence="1">
    <location>
        <begin position="1039"/>
        <end position="1052"/>
    </location>
</feature>
<feature type="compositionally biased region" description="Polar residues" evidence="1">
    <location>
        <begin position="1053"/>
        <end position="1064"/>
    </location>
</feature>
<dbReference type="Proteomes" id="UP000242474">
    <property type="component" value="Unassembled WGS sequence"/>
</dbReference>
<reference evidence="2 3" key="1">
    <citation type="journal article" date="2015" name="Genome Biol. Evol.">
        <title>Phylogenomic analyses indicate that early fungi evolved digesting cell walls of algal ancestors of land plants.</title>
        <authorList>
            <person name="Chang Y."/>
            <person name="Wang S."/>
            <person name="Sekimoto S."/>
            <person name="Aerts A.L."/>
            <person name="Choi C."/>
            <person name="Clum A."/>
            <person name="LaButti K.M."/>
            <person name="Lindquist E.A."/>
            <person name="Yee Ngan C."/>
            <person name="Ohm R.A."/>
            <person name="Salamov A.A."/>
            <person name="Grigoriev I.V."/>
            <person name="Spatafora J.W."/>
            <person name="Berbee M.L."/>
        </authorList>
    </citation>
    <scope>NUCLEOTIDE SEQUENCE [LARGE SCALE GENOMIC DNA]</scope>
    <source>
        <strain evidence="2 3">NRRL 1564</strain>
    </source>
</reference>
<feature type="region of interest" description="Disordered" evidence="1">
    <location>
        <begin position="782"/>
        <end position="809"/>
    </location>
</feature>
<feature type="region of interest" description="Disordered" evidence="1">
    <location>
        <begin position="1039"/>
        <end position="1078"/>
    </location>
</feature>
<evidence type="ECO:0000313" key="2">
    <source>
        <dbReference type="EMBL" id="PIA17855.1"/>
    </source>
</evidence>
<feature type="region of interest" description="Disordered" evidence="1">
    <location>
        <begin position="842"/>
        <end position="869"/>
    </location>
</feature>
<evidence type="ECO:0008006" key="4">
    <source>
        <dbReference type="Google" id="ProtNLM"/>
    </source>
</evidence>
<dbReference type="OrthoDB" id="5592654at2759"/>
<feature type="region of interest" description="Disordered" evidence="1">
    <location>
        <begin position="893"/>
        <end position="992"/>
    </location>
</feature>
<organism evidence="2 3">
    <name type="scientific">Coemansia reversa (strain ATCC 12441 / NRRL 1564)</name>
    <dbReference type="NCBI Taxonomy" id="763665"/>
    <lineage>
        <taxon>Eukaryota</taxon>
        <taxon>Fungi</taxon>
        <taxon>Fungi incertae sedis</taxon>
        <taxon>Zoopagomycota</taxon>
        <taxon>Kickxellomycotina</taxon>
        <taxon>Kickxellomycetes</taxon>
        <taxon>Kickxellales</taxon>
        <taxon>Kickxellaceae</taxon>
        <taxon>Coemansia</taxon>
    </lineage>
</organism>
<evidence type="ECO:0000313" key="3">
    <source>
        <dbReference type="Proteomes" id="UP000242474"/>
    </source>
</evidence>
<gene>
    <name evidence="2" type="ORF">COEREDRAFT_7047</name>
</gene>
<dbReference type="AlphaFoldDB" id="A0A2G5BFR2"/>
<accession>A0A2G5BFR2</accession>
<proteinExistence type="predicted"/>
<keyword evidence="3" id="KW-1185">Reference proteome</keyword>